<evidence type="ECO:0000313" key="2">
    <source>
        <dbReference type="Proteomes" id="UP000828390"/>
    </source>
</evidence>
<keyword evidence="2" id="KW-1185">Reference proteome</keyword>
<dbReference type="AlphaFoldDB" id="A0A9D4E306"/>
<reference evidence="1" key="2">
    <citation type="submission" date="2020-11" db="EMBL/GenBank/DDBJ databases">
        <authorList>
            <person name="McCartney M.A."/>
            <person name="Auch B."/>
            <person name="Kono T."/>
            <person name="Mallez S."/>
            <person name="Becker A."/>
            <person name="Gohl D.M."/>
            <person name="Silverstein K.A.T."/>
            <person name="Koren S."/>
            <person name="Bechman K.B."/>
            <person name="Herman A."/>
            <person name="Abrahante J.E."/>
            <person name="Garbe J."/>
        </authorList>
    </citation>
    <scope>NUCLEOTIDE SEQUENCE</scope>
    <source>
        <strain evidence="1">Duluth1</strain>
        <tissue evidence="1">Whole animal</tissue>
    </source>
</reference>
<protein>
    <submittedName>
        <fullName evidence="1">Uncharacterized protein</fullName>
    </submittedName>
</protein>
<reference evidence="1" key="1">
    <citation type="journal article" date="2019" name="bioRxiv">
        <title>The Genome of the Zebra Mussel, Dreissena polymorpha: A Resource for Invasive Species Research.</title>
        <authorList>
            <person name="McCartney M.A."/>
            <person name="Auch B."/>
            <person name="Kono T."/>
            <person name="Mallez S."/>
            <person name="Zhang Y."/>
            <person name="Obille A."/>
            <person name="Becker A."/>
            <person name="Abrahante J.E."/>
            <person name="Garbe J."/>
            <person name="Badalamenti J.P."/>
            <person name="Herman A."/>
            <person name="Mangelson H."/>
            <person name="Liachko I."/>
            <person name="Sullivan S."/>
            <person name="Sone E.D."/>
            <person name="Koren S."/>
            <person name="Silverstein K.A.T."/>
            <person name="Beckman K.B."/>
            <person name="Gohl D.M."/>
        </authorList>
    </citation>
    <scope>NUCLEOTIDE SEQUENCE</scope>
    <source>
        <strain evidence="1">Duluth1</strain>
        <tissue evidence="1">Whole animal</tissue>
    </source>
</reference>
<organism evidence="1 2">
    <name type="scientific">Dreissena polymorpha</name>
    <name type="common">Zebra mussel</name>
    <name type="synonym">Mytilus polymorpha</name>
    <dbReference type="NCBI Taxonomy" id="45954"/>
    <lineage>
        <taxon>Eukaryota</taxon>
        <taxon>Metazoa</taxon>
        <taxon>Spiralia</taxon>
        <taxon>Lophotrochozoa</taxon>
        <taxon>Mollusca</taxon>
        <taxon>Bivalvia</taxon>
        <taxon>Autobranchia</taxon>
        <taxon>Heteroconchia</taxon>
        <taxon>Euheterodonta</taxon>
        <taxon>Imparidentia</taxon>
        <taxon>Neoheterodontei</taxon>
        <taxon>Myida</taxon>
        <taxon>Dreissenoidea</taxon>
        <taxon>Dreissenidae</taxon>
        <taxon>Dreissena</taxon>
    </lineage>
</organism>
<sequence length="63" mass="7057">MESASVSQQRKPMLRFCIGPRSFDNFSGDIFGPKVTRPFCKSQYSLELKGIFTAKIISALVQV</sequence>
<evidence type="ECO:0000313" key="1">
    <source>
        <dbReference type="EMBL" id="KAH3771075.1"/>
    </source>
</evidence>
<gene>
    <name evidence="1" type="ORF">DPMN_172375</name>
</gene>
<dbReference type="Proteomes" id="UP000828390">
    <property type="component" value="Unassembled WGS sequence"/>
</dbReference>
<comment type="caution">
    <text evidence="1">The sequence shown here is derived from an EMBL/GenBank/DDBJ whole genome shotgun (WGS) entry which is preliminary data.</text>
</comment>
<accession>A0A9D4E306</accession>
<name>A0A9D4E306_DREPO</name>
<proteinExistence type="predicted"/>
<dbReference type="EMBL" id="JAIWYP010000009">
    <property type="protein sequence ID" value="KAH3771075.1"/>
    <property type="molecule type" value="Genomic_DNA"/>
</dbReference>